<evidence type="ECO:0000259" key="5">
    <source>
        <dbReference type="PROSITE" id="PS50931"/>
    </source>
</evidence>
<dbReference type="SUPFAM" id="SSF53850">
    <property type="entry name" value="Periplasmic binding protein-like II"/>
    <property type="match status" value="1"/>
</dbReference>
<dbReference type="PROSITE" id="PS50931">
    <property type="entry name" value="HTH_LYSR"/>
    <property type="match status" value="1"/>
</dbReference>
<dbReference type="PANTHER" id="PTHR30537:SF74">
    <property type="entry name" value="HTH-TYPE TRANSCRIPTIONAL REGULATOR TRPI"/>
    <property type="match status" value="1"/>
</dbReference>
<dbReference type="PANTHER" id="PTHR30537">
    <property type="entry name" value="HTH-TYPE TRANSCRIPTIONAL REGULATOR"/>
    <property type="match status" value="1"/>
</dbReference>
<dbReference type="EMBL" id="JACIEC010000004">
    <property type="protein sequence ID" value="MBB4144711.1"/>
    <property type="molecule type" value="Genomic_DNA"/>
</dbReference>
<protein>
    <submittedName>
        <fullName evidence="6">DNA-binding transcriptional LysR family regulator</fullName>
    </submittedName>
</protein>
<evidence type="ECO:0000256" key="3">
    <source>
        <dbReference type="ARBA" id="ARBA00023125"/>
    </source>
</evidence>
<keyword evidence="4" id="KW-0804">Transcription</keyword>
<dbReference type="SUPFAM" id="SSF46785">
    <property type="entry name" value="Winged helix' DNA-binding domain"/>
    <property type="match status" value="1"/>
</dbReference>
<dbReference type="Proteomes" id="UP000519897">
    <property type="component" value="Unassembled WGS sequence"/>
</dbReference>
<dbReference type="InterPro" id="IPR000847">
    <property type="entry name" value="LysR_HTH_N"/>
</dbReference>
<dbReference type="RefSeq" id="WP_165134094.1">
    <property type="nucleotide sequence ID" value="NZ_CP049250.1"/>
</dbReference>
<dbReference type="Gene3D" id="1.10.10.10">
    <property type="entry name" value="Winged helix-like DNA-binding domain superfamily/Winged helix DNA-binding domain"/>
    <property type="match status" value="1"/>
</dbReference>
<dbReference type="Pfam" id="PF03466">
    <property type="entry name" value="LysR_substrate"/>
    <property type="match status" value="1"/>
</dbReference>
<feature type="domain" description="HTH lysR-type" evidence="5">
    <location>
        <begin position="7"/>
        <end position="64"/>
    </location>
</feature>
<dbReference type="Pfam" id="PF00126">
    <property type="entry name" value="HTH_1"/>
    <property type="match status" value="1"/>
</dbReference>
<dbReference type="InterPro" id="IPR036388">
    <property type="entry name" value="WH-like_DNA-bd_sf"/>
</dbReference>
<dbReference type="AlphaFoldDB" id="A0A7W6LI70"/>
<sequence>MAINRKLPLVALRAFESAARCGRHGDAAEELSVTSGAISKHIAQLETFLGIRLFEGNRNRPRLTAEGQAFATSLSDAFEQIDAAVAAISRRDTGVLDVACIGTLAMRWLIPRLSNFSQLYPNYDVCLSTDGQRINRSVDVEILILPPDEAMGSECLPLFNELVGLVFASNLQERNISNEQKALSLPRLGTQTRPHAWTEWGRLTGRDLGPTRTTSRMFDHYHLTIEACLNGLGSMIAPLHLIGEEVRSGKLIAPWGFVESGYSYAVRSERPNHRKNSAFIQWLQDETANMRTPIQENFAALQN</sequence>
<comment type="similarity">
    <text evidence="1">Belongs to the LysR transcriptional regulatory family.</text>
</comment>
<keyword evidence="3 6" id="KW-0238">DNA-binding</keyword>
<dbReference type="Gene3D" id="3.40.190.10">
    <property type="entry name" value="Periplasmic binding protein-like II"/>
    <property type="match status" value="2"/>
</dbReference>
<comment type="caution">
    <text evidence="6">The sequence shown here is derived from an EMBL/GenBank/DDBJ whole genome shotgun (WGS) entry which is preliminary data.</text>
</comment>
<organism evidence="6 7">
    <name type="scientific">Rhizobium rhizoryzae</name>
    <dbReference type="NCBI Taxonomy" id="451876"/>
    <lineage>
        <taxon>Bacteria</taxon>
        <taxon>Pseudomonadati</taxon>
        <taxon>Pseudomonadota</taxon>
        <taxon>Alphaproteobacteria</taxon>
        <taxon>Hyphomicrobiales</taxon>
        <taxon>Rhizobiaceae</taxon>
        <taxon>Rhizobium/Agrobacterium group</taxon>
        <taxon>Rhizobium</taxon>
    </lineage>
</organism>
<evidence type="ECO:0000256" key="2">
    <source>
        <dbReference type="ARBA" id="ARBA00023015"/>
    </source>
</evidence>
<accession>A0A7W6LI70</accession>
<dbReference type="GO" id="GO:0003700">
    <property type="term" value="F:DNA-binding transcription factor activity"/>
    <property type="evidence" value="ECO:0007669"/>
    <property type="project" value="InterPro"/>
</dbReference>
<dbReference type="GO" id="GO:0006351">
    <property type="term" value="P:DNA-templated transcription"/>
    <property type="evidence" value="ECO:0007669"/>
    <property type="project" value="TreeGrafter"/>
</dbReference>
<gene>
    <name evidence="6" type="ORF">GGQ72_003268</name>
</gene>
<reference evidence="6 7" key="1">
    <citation type="submission" date="2020-08" db="EMBL/GenBank/DDBJ databases">
        <title>Genomic Encyclopedia of Type Strains, Phase IV (KMG-IV): sequencing the most valuable type-strain genomes for metagenomic binning, comparative biology and taxonomic classification.</title>
        <authorList>
            <person name="Goeker M."/>
        </authorList>
    </citation>
    <scope>NUCLEOTIDE SEQUENCE [LARGE SCALE GENOMIC DNA]</scope>
    <source>
        <strain evidence="6 7">DSM 29514</strain>
    </source>
</reference>
<evidence type="ECO:0000313" key="7">
    <source>
        <dbReference type="Proteomes" id="UP000519897"/>
    </source>
</evidence>
<dbReference type="InterPro" id="IPR005119">
    <property type="entry name" value="LysR_subst-bd"/>
</dbReference>
<evidence type="ECO:0000256" key="1">
    <source>
        <dbReference type="ARBA" id="ARBA00009437"/>
    </source>
</evidence>
<keyword evidence="7" id="KW-1185">Reference proteome</keyword>
<proteinExistence type="inferred from homology"/>
<evidence type="ECO:0000313" key="6">
    <source>
        <dbReference type="EMBL" id="MBB4144711.1"/>
    </source>
</evidence>
<dbReference type="InterPro" id="IPR036390">
    <property type="entry name" value="WH_DNA-bd_sf"/>
</dbReference>
<keyword evidence="2" id="KW-0805">Transcription regulation</keyword>
<name>A0A7W6LI70_9HYPH</name>
<dbReference type="GO" id="GO:0043565">
    <property type="term" value="F:sequence-specific DNA binding"/>
    <property type="evidence" value="ECO:0007669"/>
    <property type="project" value="TreeGrafter"/>
</dbReference>
<dbReference type="InterPro" id="IPR058163">
    <property type="entry name" value="LysR-type_TF_proteobact-type"/>
</dbReference>
<evidence type="ECO:0000256" key="4">
    <source>
        <dbReference type="ARBA" id="ARBA00023163"/>
    </source>
</evidence>